<feature type="domain" description="Lon proteolytic" evidence="2">
    <location>
        <begin position="56"/>
        <end position="185"/>
    </location>
</feature>
<protein>
    <recommendedName>
        <fullName evidence="2">Lon proteolytic domain-containing protein</fullName>
    </recommendedName>
</protein>
<dbReference type="RefSeq" id="WP_309489131.1">
    <property type="nucleotide sequence ID" value="NZ_JAENIG010000003.1"/>
</dbReference>
<evidence type="ECO:0000313" key="3">
    <source>
        <dbReference type="EMBL" id="MBK1854524.1"/>
    </source>
</evidence>
<dbReference type="SUPFAM" id="SSF54211">
    <property type="entry name" value="Ribosomal protein S5 domain 2-like"/>
    <property type="match status" value="1"/>
</dbReference>
<dbReference type="InterPro" id="IPR020568">
    <property type="entry name" value="Ribosomal_Su5_D2-typ_SF"/>
</dbReference>
<dbReference type="PRINTS" id="PR00830">
    <property type="entry name" value="ENDOLAPTASE"/>
</dbReference>
<dbReference type="GO" id="GO:0030163">
    <property type="term" value="P:protein catabolic process"/>
    <property type="evidence" value="ECO:0007669"/>
    <property type="project" value="InterPro"/>
</dbReference>
<proteinExistence type="predicted"/>
<evidence type="ECO:0000313" key="4">
    <source>
        <dbReference type="Proteomes" id="UP000634206"/>
    </source>
</evidence>
<reference evidence="3" key="1">
    <citation type="submission" date="2021-01" db="EMBL/GenBank/DDBJ databases">
        <title>Modified the classification status of verrucomicrobia.</title>
        <authorList>
            <person name="Feng X."/>
        </authorList>
    </citation>
    <scope>NUCLEOTIDE SEQUENCE</scope>
    <source>
        <strain evidence="3">5K15</strain>
    </source>
</reference>
<feature type="compositionally biased region" description="Polar residues" evidence="1">
    <location>
        <begin position="1"/>
        <end position="13"/>
    </location>
</feature>
<dbReference type="GO" id="GO:0004252">
    <property type="term" value="F:serine-type endopeptidase activity"/>
    <property type="evidence" value="ECO:0007669"/>
    <property type="project" value="InterPro"/>
</dbReference>
<name>A0AAE2SB82_9BACT</name>
<dbReference type="Gene3D" id="3.30.230.10">
    <property type="match status" value="1"/>
</dbReference>
<evidence type="ECO:0000259" key="2">
    <source>
        <dbReference type="Pfam" id="PF05362"/>
    </source>
</evidence>
<dbReference type="GO" id="GO:0004176">
    <property type="term" value="F:ATP-dependent peptidase activity"/>
    <property type="evidence" value="ECO:0007669"/>
    <property type="project" value="InterPro"/>
</dbReference>
<evidence type="ECO:0000256" key="1">
    <source>
        <dbReference type="SAM" id="MobiDB-lite"/>
    </source>
</evidence>
<dbReference type="EMBL" id="JAENIG010000003">
    <property type="protein sequence ID" value="MBK1854524.1"/>
    <property type="molecule type" value="Genomic_DNA"/>
</dbReference>
<organism evidence="3 4">
    <name type="scientific">Oceaniferula flava</name>
    <dbReference type="NCBI Taxonomy" id="2800421"/>
    <lineage>
        <taxon>Bacteria</taxon>
        <taxon>Pseudomonadati</taxon>
        <taxon>Verrucomicrobiota</taxon>
        <taxon>Verrucomicrobiia</taxon>
        <taxon>Verrucomicrobiales</taxon>
        <taxon>Verrucomicrobiaceae</taxon>
        <taxon>Oceaniferula</taxon>
    </lineage>
</organism>
<dbReference type="PANTHER" id="PTHR10046">
    <property type="entry name" value="ATP DEPENDENT LON PROTEASE FAMILY MEMBER"/>
    <property type="match status" value="1"/>
</dbReference>
<feature type="region of interest" description="Disordered" evidence="1">
    <location>
        <begin position="1"/>
        <end position="21"/>
    </location>
</feature>
<dbReference type="GO" id="GO:0006508">
    <property type="term" value="P:proteolysis"/>
    <property type="evidence" value="ECO:0007669"/>
    <property type="project" value="InterPro"/>
</dbReference>
<keyword evidence="4" id="KW-1185">Reference proteome</keyword>
<dbReference type="GO" id="GO:0005524">
    <property type="term" value="F:ATP binding"/>
    <property type="evidence" value="ECO:0007669"/>
    <property type="project" value="InterPro"/>
</dbReference>
<gene>
    <name evidence="3" type="ORF">JIN83_06110</name>
</gene>
<dbReference type="InterPro" id="IPR027065">
    <property type="entry name" value="Lon_Prtase"/>
</dbReference>
<dbReference type="InterPro" id="IPR008269">
    <property type="entry name" value="Lon_proteolytic"/>
</dbReference>
<dbReference type="InterPro" id="IPR014721">
    <property type="entry name" value="Ribsml_uS5_D2-typ_fold_subgr"/>
</dbReference>
<comment type="caution">
    <text evidence="3">The sequence shown here is derived from an EMBL/GenBank/DDBJ whole genome shotgun (WGS) entry which is preliminary data.</text>
</comment>
<dbReference type="AlphaFoldDB" id="A0AAE2SB82"/>
<dbReference type="Pfam" id="PF05362">
    <property type="entry name" value="Lon_C"/>
    <property type="match status" value="1"/>
</dbReference>
<dbReference type="Proteomes" id="UP000634206">
    <property type="component" value="Unassembled WGS sequence"/>
</dbReference>
<accession>A0AAE2SB82</accession>
<sequence>MITALKTTAQDASPTEPPQHLTQTQIKGLLVVQLDNGKFAGAASQMNATVIKKPNTFEIGINQEVGDMMKKATVEVDKFIRVRYAGKLPSDMRVELSFADKYSPKDGPSAAVVCALMVDSILSGKAIDPGFAATGDMTATGAVQPVGGVPSKIKGAIRKDCSHVGIPEQNKESITDAYILKGIKSLYDIQIFTLKSFDEAHALAMLKRPEATQQALDDFAEIQQVLKKNEKYIYNSKVRERLRKVVQLSPNHLSARLLYLHSVKKGPKKLSLLGSIEGIDNAGSQLASMLKDGSFMSAGGLGDDTLTDLVYEISRLRPTLDKRTTKYADSYLNVARFIKRHRERNRLNAQLMRELQQLANATDIERTRLLNNEEVREELMD</sequence>